<dbReference type="PROSITE" id="PS51459">
    <property type="entry name" value="FIDO"/>
    <property type="match status" value="1"/>
</dbReference>
<feature type="binding site" evidence="2">
    <location>
        <begin position="194"/>
        <end position="201"/>
    </location>
    <ligand>
        <name>ATP</name>
        <dbReference type="ChEBI" id="CHEBI:30616"/>
    </ligand>
</feature>
<dbReference type="EMBL" id="MFZT01000014">
    <property type="protein sequence ID" value="OGK31545.1"/>
    <property type="molecule type" value="Genomic_DNA"/>
</dbReference>
<keyword evidence="2" id="KW-0547">Nucleotide-binding</keyword>
<dbReference type="InterPro" id="IPR036388">
    <property type="entry name" value="WH-like_DNA-bd_sf"/>
</dbReference>
<feature type="site" description="Important for autoinhibition of adenylyltransferase activity" evidence="3">
    <location>
        <position position="55"/>
    </location>
</feature>
<accession>A0A1F7HKA9</accession>
<evidence type="ECO:0000313" key="6">
    <source>
        <dbReference type="Proteomes" id="UP000178098"/>
    </source>
</evidence>
<sequence>MFNPKFEITNSILKNIGTIEAAREIITDAPLLPLWEKKFRDDAVIRTAHHGTHVEGNRLNLSEAKDVLLGQDVIGRARDVQEIINYRKTLIAIEQESEKGLKRITEGTIKKLHRSTMDRVLEPDKIGEYRIKSVIIRNSATGEITFRPPPPLEVSFLMREFVYWINQTNSDDLHPVLKAGIAHHQLTDIHPFIDGNGRVSRALSTLILFLEKYDIRRFFSLEEYYDRDAIEYYNHLEAASKGDLTSWLEYFVIGVAMEFDRVKKKVLKLSKDTYLREKLGGKQVFLSERETRIVEYIQGVGYLQNQMFRDVVPGASEDTILRDIHELIEKGIIKKVGKTKAARYVMV</sequence>
<dbReference type="InterPro" id="IPR003812">
    <property type="entry name" value="Fido"/>
</dbReference>
<evidence type="ECO:0000256" key="3">
    <source>
        <dbReference type="PIRSR" id="PIRSR640198-3"/>
    </source>
</evidence>
<dbReference type="Pfam" id="PF02661">
    <property type="entry name" value="Fic"/>
    <property type="match status" value="1"/>
</dbReference>
<gene>
    <name evidence="5" type="ORF">A3D08_01580</name>
</gene>
<organism evidence="5 6">
    <name type="scientific">Candidatus Roizmanbacteria bacterium RIFCSPHIGHO2_02_FULL_43_11</name>
    <dbReference type="NCBI Taxonomy" id="1802043"/>
    <lineage>
        <taxon>Bacteria</taxon>
        <taxon>Candidatus Roizmaniibacteriota</taxon>
    </lineage>
</organism>
<evidence type="ECO:0000256" key="1">
    <source>
        <dbReference type="PIRSR" id="PIRSR640198-1"/>
    </source>
</evidence>
<dbReference type="GO" id="GO:0005524">
    <property type="term" value="F:ATP binding"/>
    <property type="evidence" value="ECO:0007669"/>
    <property type="project" value="UniProtKB-KW"/>
</dbReference>
<dbReference type="AlphaFoldDB" id="A0A1F7HKA9"/>
<dbReference type="PANTHER" id="PTHR13504:SF38">
    <property type="entry name" value="FIDO DOMAIN-CONTAINING PROTEIN"/>
    <property type="match status" value="1"/>
</dbReference>
<dbReference type="Gene3D" id="1.10.10.10">
    <property type="entry name" value="Winged helix-like DNA-binding domain superfamily/Winged helix DNA-binding domain"/>
    <property type="match status" value="1"/>
</dbReference>
<protein>
    <recommendedName>
        <fullName evidence="4">Fido domain-containing protein</fullName>
    </recommendedName>
</protein>
<dbReference type="Gene3D" id="1.10.3290.10">
    <property type="entry name" value="Fido-like domain"/>
    <property type="match status" value="1"/>
</dbReference>
<dbReference type="InterPro" id="IPR036597">
    <property type="entry name" value="Fido-like_dom_sf"/>
</dbReference>
<name>A0A1F7HKA9_9BACT</name>
<evidence type="ECO:0000256" key="2">
    <source>
        <dbReference type="PIRSR" id="PIRSR640198-2"/>
    </source>
</evidence>
<dbReference type="PANTHER" id="PTHR13504">
    <property type="entry name" value="FIDO DOMAIN-CONTAINING PROTEIN DDB_G0283145"/>
    <property type="match status" value="1"/>
</dbReference>
<proteinExistence type="predicted"/>
<feature type="active site" evidence="1">
    <location>
        <position position="190"/>
    </location>
</feature>
<dbReference type="Proteomes" id="UP000178098">
    <property type="component" value="Unassembled WGS sequence"/>
</dbReference>
<keyword evidence="2" id="KW-0067">ATP-binding</keyword>
<evidence type="ECO:0000259" key="4">
    <source>
        <dbReference type="PROSITE" id="PS51459"/>
    </source>
</evidence>
<evidence type="ECO:0000313" key="5">
    <source>
        <dbReference type="EMBL" id="OGK31545.1"/>
    </source>
</evidence>
<feature type="binding site" evidence="2">
    <location>
        <begin position="232"/>
        <end position="233"/>
    </location>
    <ligand>
        <name>ATP</name>
        <dbReference type="ChEBI" id="CHEBI:30616"/>
    </ligand>
</feature>
<comment type="caution">
    <text evidence="5">The sequence shown here is derived from an EMBL/GenBank/DDBJ whole genome shotgun (WGS) entry which is preliminary data.</text>
</comment>
<feature type="domain" description="Fido" evidence="4">
    <location>
        <begin position="104"/>
        <end position="253"/>
    </location>
</feature>
<dbReference type="InterPro" id="IPR040198">
    <property type="entry name" value="Fido_containing"/>
</dbReference>
<reference evidence="5 6" key="1">
    <citation type="journal article" date="2016" name="Nat. Commun.">
        <title>Thousands of microbial genomes shed light on interconnected biogeochemical processes in an aquifer system.</title>
        <authorList>
            <person name="Anantharaman K."/>
            <person name="Brown C.T."/>
            <person name="Hug L.A."/>
            <person name="Sharon I."/>
            <person name="Castelle C.J."/>
            <person name="Probst A.J."/>
            <person name="Thomas B.C."/>
            <person name="Singh A."/>
            <person name="Wilkins M.J."/>
            <person name="Karaoz U."/>
            <person name="Brodie E.L."/>
            <person name="Williams K.H."/>
            <person name="Hubbard S.S."/>
            <person name="Banfield J.F."/>
        </authorList>
    </citation>
    <scope>NUCLEOTIDE SEQUENCE [LARGE SCALE GENOMIC DNA]</scope>
</reference>
<dbReference type="SUPFAM" id="SSF140931">
    <property type="entry name" value="Fic-like"/>
    <property type="match status" value="1"/>
</dbReference>